<evidence type="ECO:0000313" key="2">
    <source>
        <dbReference type="EMBL" id="KRL13250.1"/>
    </source>
</evidence>
<keyword evidence="3" id="KW-1185">Reference proteome</keyword>
<proteinExistence type="predicted"/>
<name>A0A0R1N6L6_9LACO</name>
<organism evidence="2 3">
    <name type="scientific">Schleiferilactobacillus perolens DSM 12744</name>
    <dbReference type="NCBI Taxonomy" id="1423792"/>
    <lineage>
        <taxon>Bacteria</taxon>
        <taxon>Bacillati</taxon>
        <taxon>Bacillota</taxon>
        <taxon>Bacilli</taxon>
        <taxon>Lactobacillales</taxon>
        <taxon>Lactobacillaceae</taxon>
        <taxon>Schleiferilactobacillus</taxon>
    </lineage>
</organism>
<dbReference type="AlphaFoldDB" id="A0A0R1N6L6"/>
<feature type="transmembrane region" description="Helical" evidence="1">
    <location>
        <begin position="7"/>
        <end position="25"/>
    </location>
</feature>
<protein>
    <submittedName>
        <fullName evidence="2">Uncharacterized protein</fullName>
    </submittedName>
</protein>
<comment type="caution">
    <text evidence="2">The sequence shown here is derived from an EMBL/GenBank/DDBJ whole genome shotgun (WGS) entry which is preliminary data.</text>
</comment>
<feature type="transmembrane region" description="Helical" evidence="1">
    <location>
        <begin position="45"/>
        <end position="71"/>
    </location>
</feature>
<sequence>MKGALNLHILYGWIAILAGFFQLWITQRQYQQFRQSPPPNNRIFLWLGFGFALVIGLIFVIAGLGILLGLVH</sequence>
<dbReference type="EMBL" id="AZEC01000004">
    <property type="protein sequence ID" value="KRL13250.1"/>
    <property type="molecule type" value="Genomic_DNA"/>
</dbReference>
<keyword evidence="1" id="KW-0812">Transmembrane</keyword>
<reference evidence="2 3" key="1">
    <citation type="journal article" date="2015" name="Genome Announc.">
        <title>Expanding the biotechnology potential of lactobacilli through comparative genomics of 213 strains and associated genera.</title>
        <authorList>
            <person name="Sun Z."/>
            <person name="Harris H.M."/>
            <person name="McCann A."/>
            <person name="Guo C."/>
            <person name="Argimon S."/>
            <person name="Zhang W."/>
            <person name="Yang X."/>
            <person name="Jeffery I.B."/>
            <person name="Cooney J.C."/>
            <person name="Kagawa T.F."/>
            <person name="Liu W."/>
            <person name="Song Y."/>
            <person name="Salvetti E."/>
            <person name="Wrobel A."/>
            <person name="Rasinkangas P."/>
            <person name="Parkhill J."/>
            <person name="Rea M.C."/>
            <person name="O'Sullivan O."/>
            <person name="Ritari J."/>
            <person name="Douillard F.P."/>
            <person name="Paul Ross R."/>
            <person name="Yang R."/>
            <person name="Briner A.E."/>
            <person name="Felis G.E."/>
            <person name="de Vos W.M."/>
            <person name="Barrangou R."/>
            <person name="Klaenhammer T.R."/>
            <person name="Caufield P.W."/>
            <person name="Cui Y."/>
            <person name="Zhang H."/>
            <person name="O'Toole P.W."/>
        </authorList>
    </citation>
    <scope>NUCLEOTIDE SEQUENCE [LARGE SCALE GENOMIC DNA]</scope>
    <source>
        <strain evidence="2 3">DSM 12744</strain>
    </source>
</reference>
<keyword evidence="1" id="KW-1133">Transmembrane helix</keyword>
<dbReference type="Proteomes" id="UP000051330">
    <property type="component" value="Unassembled WGS sequence"/>
</dbReference>
<accession>A0A0R1N6L6</accession>
<gene>
    <name evidence="2" type="ORF">FD09_GL002076</name>
</gene>
<dbReference type="PATRIC" id="fig|1423792.3.peg.2117"/>
<evidence type="ECO:0000313" key="3">
    <source>
        <dbReference type="Proteomes" id="UP000051330"/>
    </source>
</evidence>
<evidence type="ECO:0000256" key="1">
    <source>
        <dbReference type="SAM" id="Phobius"/>
    </source>
</evidence>
<keyword evidence="1" id="KW-0472">Membrane</keyword>